<evidence type="ECO:0000313" key="2">
    <source>
        <dbReference type="EMBL" id="KAK0399444.1"/>
    </source>
</evidence>
<keyword evidence="3" id="KW-1185">Reference proteome</keyword>
<name>A0AA39H7E0_9BILA</name>
<gene>
    <name evidence="2" type="ORF">QR680_003053</name>
</gene>
<proteinExistence type="predicted"/>
<keyword evidence="1" id="KW-0472">Membrane</keyword>
<feature type="transmembrane region" description="Helical" evidence="1">
    <location>
        <begin position="236"/>
        <end position="256"/>
    </location>
</feature>
<feature type="transmembrane region" description="Helical" evidence="1">
    <location>
        <begin position="170"/>
        <end position="195"/>
    </location>
</feature>
<sequence>MINITDPVAIFFALFGLGSMFLQICELRAMWKLSHSYVGFRFLFHSVVADLCLIFLYGPWQALVIMANSEITPPHYRPFVNILTNTAWWASCYLSLAVSFTRLACVRFPIFFQSLREFTCHVICVCIWIWSLCQSIIVNYIPGFERLHYAQGHYGQTADWEAYVKSFTRWYYMVFNFGIIAATFITYGCVVYLCWRQVAKYVRQIATRSPRNSTMEAKRQGPLFKKEHKMSVEKRLILPSVISAFLAVAGQLLIIYPLFPRDWQEGAANLTFMTMILFNSVPRLMFSRPLRHAMSQIVFRRKVSAITFTPKDLGFTHPTASRPQTKS</sequence>
<protein>
    <recommendedName>
        <fullName evidence="4">G-protein coupled receptors family 1 profile domain-containing protein</fullName>
    </recommendedName>
</protein>
<dbReference type="Proteomes" id="UP001175271">
    <property type="component" value="Unassembled WGS sequence"/>
</dbReference>
<dbReference type="AlphaFoldDB" id="A0AA39H7E0"/>
<feature type="transmembrane region" description="Helical" evidence="1">
    <location>
        <begin position="43"/>
        <end position="67"/>
    </location>
</feature>
<keyword evidence="1" id="KW-1133">Transmembrane helix</keyword>
<feature type="transmembrane region" description="Helical" evidence="1">
    <location>
        <begin position="268"/>
        <end position="286"/>
    </location>
</feature>
<feature type="transmembrane region" description="Helical" evidence="1">
    <location>
        <begin position="12"/>
        <end position="31"/>
    </location>
</feature>
<comment type="caution">
    <text evidence="2">The sequence shown here is derived from an EMBL/GenBank/DDBJ whole genome shotgun (WGS) entry which is preliminary data.</text>
</comment>
<evidence type="ECO:0008006" key="4">
    <source>
        <dbReference type="Google" id="ProtNLM"/>
    </source>
</evidence>
<dbReference type="CDD" id="cd00637">
    <property type="entry name" value="7tm_classA_rhodopsin-like"/>
    <property type="match status" value="1"/>
</dbReference>
<evidence type="ECO:0000313" key="3">
    <source>
        <dbReference type="Proteomes" id="UP001175271"/>
    </source>
</evidence>
<accession>A0AA39H7E0</accession>
<evidence type="ECO:0000256" key="1">
    <source>
        <dbReference type="SAM" id="Phobius"/>
    </source>
</evidence>
<dbReference type="EMBL" id="JAUCMV010000005">
    <property type="protein sequence ID" value="KAK0399444.1"/>
    <property type="molecule type" value="Genomic_DNA"/>
</dbReference>
<feature type="transmembrane region" description="Helical" evidence="1">
    <location>
        <begin position="87"/>
        <end position="106"/>
    </location>
</feature>
<reference evidence="2" key="1">
    <citation type="submission" date="2023-06" db="EMBL/GenBank/DDBJ databases">
        <title>Genomic analysis of the entomopathogenic nematode Steinernema hermaphroditum.</title>
        <authorList>
            <person name="Schwarz E.M."/>
            <person name="Heppert J.K."/>
            <person name="Baniya A."/>
            <person name="Schwartz H.T."/>
            <person name="Tan C.-H."/>
            <person name="Antoshechkin I."/>
            <person name="Sternberg P.W."/>
            <person name="Goodrich-Blair H."/>
            <person name="Dillman A.R."/>
        </authorList>
    </citation>
    <scope>NUCLEOTIDE SEQUENCE</scope>
    <source>
        <strain evidence="2">PS9179</strain>
        <tissue evidence="2">Whole animal</tissue>
    </source>
</reference>
<organism evidence="2 3">
    <name type="scientific">Steinernema hermaphroditum</name>
    <dbReference type="NCBI Taxonomy" id="289476"/>
    <lineage>
        <taxon>Eukaryota</taxon>
        <taxon>Metazoa</taxon>
        <taxon>Ecdysozoa</taxon>
        <taxon>Nematoda</taxon>
        <taxon>Chromadorea</taxon>
        <taxon>Rhabditida</taxon>
        <taxon>Tylenchina</taxon>
        <taxon>Panagrolaimomorpha</taxon>
        <taxon>Strongyloidoidea</taxon>
        <taxon>Steinernematidae</taxon>
        <taxon>Steinernema</taxon>
    </lineage>
</organism>
<keyword evidence="1" id="KW-0812">Transmembrane</keyword>
<feature type="transmembrane region" description="Helical" evidence="1">
    <location>
        <begin position="118"/>
        <end position="141"/>
    </location>
</feature>
<dbReference type="SUPFAM" id="SSF81321">
    <property type="entry name" value="Family A G protein-coupled receptor-like"/>
    <property type="match status" value="1"/>
</dbReference>
<dbReference type="Gene3D" id="1.20.1070.10">
    <property type="entry name" value="Rhodopsin 7-helix transmembrane proteins"/>
    <property type="match status" value="1"/>
</dbReference>